<dbReference type="Proteomes" id="UP001501251">
    <property type="component" value="Unassembled WGS sequence"/>
</dbReference>
<dbReference type="Gene3D" id="3.40.50.10350">
    <property type="entry name" value="Glycerate kinase, domain 1"/>
    <property type="match status" value="1"/>
</dbReference>
<evidence type="ECO:0000256" key="3">
    <source>
        <dbReference type="ARBA" id="ARBA00022777"/>
    </source>
</evidence>
<evidence type="ECO:0000256" key="1">
    <source>
        <dbReference type="ARBA" id="ARBA00006284"/>
    </source>
</evidence>
<dbReference type="RefSeq" id="WP_344916405.1">
    <property type="nucleotide sequence ID" value="NZ_BAABAQ010000002.1"/>
</dbReference>
<dbReference type="InterPro" id="IPR018197">
    <property type="entry name" value="Glycerate_kinase_RE-like"/>
</dbReference>
<dbReference type="Pfam" id="PF02595">
    <property type="entry name" value="Gly_kinase"/>
    <property type="match status" value="1"/>
</dbReference>
<organism evidence="5 6">
    <name type="scientific">Streptosporangium oxazolinicum</name>
    <dbReference type="NCBI Taxonomy" id="909287"/>
    <lineage>
        <taxon>Bacteria</taxon>
        <taxon>Bacillati</taxon>
        <taxon>Actinomycetota</taxon>
        <taxon>Actinomycetes</taxon>
        <taxon>Streptosporangiales</taxon>
        <taxon>Streptosporangiaceae</taxon>
        <taxon>Streptosporangium</taxon>
    </lineage>
</organism>
<evidence type="ECO:0000313" key="6">
    <source>
        <dbReference type="Proteomes" id="UP001501251"/>
    </source>
</evidence>
<evidence type="ECO:0000256" key="4">
    <source>
        <dbReference type="PIRNR" id="PIRNR006078"/>
    </source>
</evidence>
<dbReference type="GO" id="GO:0016301">
    <property type="term" value="F:kinase activity"/>
    <property type="evidence" value="ECO:0007669"/>
    <property type="project" value="UniProtKB-KW"/>
</dbReference>
<dbReference type="SUPFAM" id="SSF110738">
    <property type="entry name" value="Glycerate kinase I"/>
    <property type="match status" value="1"/>
</dbReference>
<protein>
    <submittedName>
        <fullName evidence="5">Glycerate kinase</fullName>
    </submittedName>
</protein>
<accession>A0ABP8AJZ8</accession>
<dbReference type="PANTHER" id="PTHR21599">
    <property type="entry name" value="GLYCERATE KINASE"/>
    <property type="match status" value="1"/>
</dbReference>
<dbReference type="InterPro" id="IPR036129">
    <property type="entry name" value="Glycerate_kinase_sf"/>
</dbReference>
<dbReference type="PIRSF" id="PIRSF006078">
    <property type="entry name" value="GlxK"/>
    <property type="match status" value="1"/>
</dbReference>
<name>A0ABP8AJZ8_9ACTN</name>
<reference evidence="6" key="1">
    <citation type="journal article" date="2019" name="Int. J. Syst. Evol. Microbiol.">
        <title>The Global Catalogue of Microorganisms (GCM) 10K type strain sequencing project: providing services to taxonomists for standard genome sequencing and annotation.</title>
        <authorList>
            <consortium name="The Broad Institute Genomics Platform"/>
            <consortium name="The Broad Institute Genome Sequencing Center for Infectious Disease"/>
            <person name="Wu L."/>
            <person name="Ma J."/>
        </authorList>
    </citation>
    <scope>NUCLEOTIDE SEQUENCE [LARGE SCALE GENOMIC DNA]</scope>
    <source>
        <strain evidence="6">JCM 17388</strain>
    </source>
</reference>
<dbReference type="EMBL" id="BAABAQ010000002">
    <property type="protein sequence ID" value="GAA4185263.1"/>
    <property type="molecule type" value="Genomic_DNA"/>
</dbReference>
<dbReference type="Gene3D" id="3.90.1510.10">
    <property type="entry name" value="Glycerate kinase, domain 2"/>
    <property type="match status" value="1"/>
</dbReference>
<dbReference type="NCBIfam" id="TIGR00045">
    <property type="entry name" value="glycerate kinase"/>
    <property type="match status" value="1"/>
</dbReference>
<evidence type="ECO:0000313" key="5">
    <source>
        <dbReference type="EMBL" id="GAA4185263.1"/>
    </source>
</evidence>
<keyword evidence="6" id="KW-1185">Reference proteome</keyword>
<proteinExistence type="inferred from homology"/>
<comment type="caution">
    <text evidence="5">The sequence shown here is derived from an EMBL/GenBank/DDBJ whole genome shotgun (WGS) entry which is preliminary data.</text>
</comment>
<comment type="similarity">
    <text evidence="1 4">Belongs to the glycerate kinase type-1 family.</text>
</comment>
<dbReference type="PANTHER" id="PTHR21599:SF0">
    <property type="entry name" value="GLYCERATE KINASE"/>
    <property type="match status" value="1"/>
</dbReference>
<gene>
    <name evidence="5" type="ORF">GCM10022252_15410</name>
</gene>
<keyword evidence="2 4" id="KW-0808">Transferase</keyword>
<keyword evidence="3 4" id="KW-0418">Kinase</keyword>
<sequence length="413" mass="41058">MSESSGHVVIAPDKFKGSLTGAEVAARVAAGLGPGVATVALPVADGGDGTVDAVVACGFTRVEVEVTGPVGEPVLASYAWRDASSQKDAPPGGDVPTAVVELAEASGLRRLPVASGPAAPAGSPAHEGVELAPLTATSHGTGELIAHAVRRGARRVVLGLGGSACTDGGAGMMRALGVRFLDAGGRELPFGGAALRDLEKIDTSGLIAIDGVEFVVAGDVDNPLLGPHGAAAVYGPQKGASPDDVKLLDRALARLAAVAAHTHGLVGAIEHDGVVRSMGVAGRPGAGAAGGVGFAALAFLAADFRPGIDYLLELLGFRDRLEGARLVVTGEGSLDEQTLRGKAPAGVASAAAKAGVPVVAVCGRRGLGDEELNAAGITAAYALTDIEPDPAVCMSQAGPLLERLARTVAERHL</sequence>
<dbReference type="InterPro" id="IPR004381">
    <property type="entry name" value="Glycerate_kinase"/>
</dbReference>
<dbReference type="InterPro" id="IPR018193">
    <property type="entry name" value="Glyc_kinase_flavodox-like_fold"/>
</dbReference>
<evidence type="ECO:0000256" key="2">
    <source>
        <dbReference type="ARBA" id="ARBA00022679"/>
    </source>
</evidence>